<feature type="compositionally biased region" description="Low complexity" evidence="1">
    <location>
        <begin position="206"/>
        <end position="350"/>
    </location>
</feature>
<feature type="region of interest" description="Disordered" evidence="1">
    <location>
        <begin position="452"/>
        <end position="613"/>
    </location>
</feature>
<keyword evidence="3" id="KW-1185">Reference proteome</keyword>
<feature type="compositionally biased region" description="Pro residues" evidence="1">
    <location>
        <begin position="571"/>
        <end position="580"/>
    </location>
</feature>
<evidence type="ECO:0000313" key="2">
    <source>
        <dbReference type="EMBL" id="CAG7826719.1"/>
    </source>
</evidence>
<accession>A0A8J2L0K2</accession>
<feature type="compositionally biased region" description="Polar residues" evidence="1">
    <location>
        <begin position="1134"/>
        <end position="1146"/>
    </location>
</feature>
<feature type="compositionally biased region" description="Low complexity" evidence="1">
    <location>
        <begin position="524"/>
        <end position="543"/>
    </location>
</feature>
<feature type="compositionally biased region" description="Pro residues" evidence="1">
    <location>
        <begin position="1086"/>
        <end position="1095"/>
    </location>
</feature>
<feature type="compositionally biased region" description="Low complexity" evidence="1">
    <location>
        <begin position="401"/>
        <end position="414"/>
    </location>
</feature>
<feature type="compositionally biased region" description="Low complexity" evidence="1">
    <location>
        <begin position="779"/>
        <end position="790"/>
    </location>
</feature>
<feature type="region of interest" description="Disordered" evidence="1">
    <location>
        <begin position="391"/>
        <end position="414"/>
    </location>
</feature>
<feature type="compositionally biased region" description="Polar residues" evidence="1">
    <location>
        <begin position="1076"/>
        <end position="1085"/>
    </location>
</feature>
<proteinExistence type="predicted"/>
<feature type="compositionally biased region" description="Low complexity" evidence="1">
    <location>
        <begin position="581"/>
        <end position="606"/>
    </location>
</feature>
<dbReference type="Proteomes" id="UP000708208">
    <property type="component" value="Unassembled WGS sequence"/>
</dbReference>
<feature type="compositionally biased region" description="Polar residues" evidence="1">
    <location>
        <begin position="455"/>
        <end position="483"/>
    </location>
</feature>
<feature type="compositionally biased region" description="Polar residues" evidence="1">
    <location>
        <begin position="794"/>
        <end position="804"/>
    </location>
</feature>
<comment type="caution">
    <text evidence="2">The sequence shown here is derived from an EMBL/GenBank/DDBJ whole genome shotgun (WGS) entry which is preliminary data.</text>
</comment>
<protein>
    <submittedName>
        <fullName evidence="2">Uncharacterized protein</fullName>
    </submittedName>
</protein>
<organism evidence="2 3">
    <name type="scientific">Allacma fusca</name>
    <dbReference type="NCBI Taxonomy" id="39272"/>
    <lineage>
        <taxon>Eukaryota</taxon>
        <taxon>Metazoa</taxon>
        <taxon>Ecdysozoa</taxon>
        <taxon>Arthropoda</taxon>
        <taxon>Hexapoda</taxon>
        <taxon>Collembola</taxon>
        <taxon>Symphypleona</taxon>
        <taxon>Sminthuridae</taxon>
        <taxon>Allacma</taxon>
    </lineage>
</organism>
<feature type="compositionally biased region" description="Pro residues" evidence="1">
    <location>
        <begin position="853"/>
        <end position="863"/>
    </location>
</feature>
<sequence>MVNRHPYFGRRCVLTTTVLILGLGLSVVDLSSADGLFSFFFPGRSFGSTRVGATTRAPYRPRSFRINPTTPIPRLFKSSQPPEWDYTKMQPNYPVSGNMQYSFQIVQTVGKYDMNENLSANHPELQQSSMIQEKRVAPGLTLAEVATGNNYDKFRRTQPIRRGTIYNNRVLGDNISDIPPLPQVDFDEDADNNAVISGESVSGGNPPTVTTTIDPTTTSISTTTTKERTTNTTTPTTTTTAVPTTTTTTAPSTTTTPTTTTTTTPTTTTTAAPSTTTTTAPSTTTTTAPSTTTTTAPSTTTKTAPSTTTTVASITTPTAAPTITTTTAPTTSTTTTESTTTTTTKAPTTKSPISVAMSNLDTTYENSEELRDLPPLPDFGEADDEEYVEIENQGPNNESNAPPASSTTTTPTPAVTVPTTAQVTVLAPVNSNAQSGFDDLAPVLIDEDYSDELEQQVSSTTARPTMAPISTSTSKPPAPQATQGDILGDLPPVPVSLEDYEEFSSEESPKPPPPIPSTTAKTFPTSANSPTSTYAPSSSTSNPQLSDSIEDNFDDLAPVPVSSSEEEENFEPPPPSPRPTTPTTTTTTTAPRPVPVEVTTRRTSTTQKPVVRTTTPSIVTTRPIFSTAPTTRPTTPPPAVPFVPPVAAISPVQPAVTPAPPRDTSVNTAPVNVQPVTSRPAATPPPLPPAIYNPTSAPPEATVNINDKITTDSIRQLIQNIFSTFTSGSGHGLPQVFHLNIGTINLNSGQNSQVVYNGYNDEETRRITRKPPQEDSTIPPNRANPNNAQPLVSPGSSGSNRFQPDSTFVRMRVEIQSSVPSDFDRFSDASKSKPISGRPVVEEPQPSVSFFPSGPPLPLPPSEPQGDYADLPPSPSFTGSRSFKIPLGVDSNKQPKGNTQNFSADIKTKSTFPVRCSTLNVSLIQTFKGIISPFKNVEVSKRQESLVTPINKRSRMEFLYLLISATLLLLPMGDSLPGGYSQVGFSIYKNRQEYDNARNPSGNGNPHTVDQSDKVLVTYAVGHPGTQGGYDTSGTDLSQTYYEITPQFSNHGQHQRQVESFRQGLSSPAAAAGPATKTNYYSNTPPRTPQNPGPESPVQVHYTNPHLHQAAPQQPSSAAAAVRQPVQPQFGNVPATQPKISRTQSYPAPASTVPHQQSQIYGRKPTETVKQNLDLSNIIPGIKNNPALTGGYQNSNSISKVPPKPEVVDQNNFPDAAINAALDDRFPVQYFKK</sequence>
<reference evidence="2" key="1">
    <citation type="submission" date="2021-06" db="EMBL/GenBank/DDBJ databases">
        <authorList>
            <person name="Hodson N. C."/>
            <person name="Mongue J. A."/>
            <person name="Jaron S. K."/>
        </authorList>
    </citation>
    <scope>NUCLEOTIDE SEQUENCE</scope>
</reference>
<name>A0A8J2L0K2_9HEXA</name>
<feature type="region of interest" description="Disordered" evidence="1">
    <location>
        <begin position="196"/>
        <end position="350"/>
    </location>
</feature>
<evidence type="ECO:0000256" key="1">
    <source>
        <dbReference type="SAM" id="MobiDB-lite"/>
    </source>
</evidence>
<evidence type="ECO:0000313" key="3">
    <source>
        <dbReference type="Proteomes" id="UP000708208"/>
    </source>
</evidence>
<feature type="compositionally biased region" description="Low complexity" evidence="1">
    <location>
        <begin position="1064"/>
        <end position="1075"/>
    </location>
</feature>
<feature type="region of interest" description="Disordered" evidence="1">
    <location>
        <begin position="822"/>
        <end position="875"/>
    </location>
</feature>
<feature type="compositionally biased region" description="Basic and acidic residues" evidence="1">
    <location>
        <begin position="822"/>
        <end position="831"/>
    </location>
</feature>
<feature type="region of interest" description="Disordered" evidence="1">
    <location>
        <begin position="762"/>
        <end position="804"/>
    </location>
</feature>
<feature type="region of interest" description="Disordered" evidence="1">
    <location>
        <begin position="1129"/>
        <end position="1160"/>
    </location>
</feature>
<gene>
    <name evidence="2" type="ORF">AFUS01_LOCUS36760</name>
</gene>
<dbReference type="EMBL" id="CAJVCH010540867">
    <property type="protein sequence ID" value="CAG7826719.1"/>
    <property type="molecule type" value="Genomic_DNA"/>
</dbReference>
<feature type="region of interest" description="Disordered" evidence="1">
    <location>
        <begin position="1049"/>
        <end position="1101"/>
    </location>
</feature>
<dbReference type="AlphaFoldDB" id="A0A8J2L0K2"/>